<evidence type="ECO:0000313" key="1">
    <source>
        <dbReference type="EMBL" id="GGG34220.1"/>
    </source>
</evidence>
<reference evidence="1" key="2">
    <citation type="submission" date="2020-09" db="EMBL/GenBank/DDBJ databases">
        <authorList>
            <person name="Sun Q."/>
            <person name="Zhou Y."/>
        </authorList>
    </citation>
    <scope>NUCLEOTIDE SEQUENCE</scope>
    <source>
        <strain evidence="1">CGMCC 1.12751</strain>
    </source>
</reference>
<protein>
    <submittedName>
        <fullName evidence="1">Uncharacterized protein</fullName>
    </submittedName>
</protein>
<dbReference type="EMBL" id="BMFQ01000001">
    <property type="protein sequence ID" value="GGG34220.1"/>
    <property type="molecule type" value="Genomic_DNA"/>
</dbReference>
<organism evidence="1 2">
    <name type="scientific">Bizionia arctica</name>
    <dbReference type="NCBI Taxonomy" id="1495645"/>
    <lineage>
        <taxon>Bacteria</taxon>
        <taxon>Pseudomonadati</taxon>
        <taxon>Bacteroidota</taxon>
        <taxon>Flavobacteriia</taxon>
        <taxon>Flavobacteriales</taxon>
        <taxon>Flavobacteriaceae</taxon>
        <taxon>Bizionia</taxon>
    </lineage>
</organism>
<keyword evidence="2" id="KW-1185">Reference proteome</keyword>
<name>A0A917GAW7_9FLAO</name>
<dbReference type="AlphaFoldDB" id="A0A917GAW7"/>
<evidence type="ECO:0000313" key="2">
    <source>
        <dbReference type="Proteomes" id="UP000625976"/>
    </source>
</evidence>
<reference evidence="1" key="1">
    <citation type="journal article" date="2014" name="Int. J. Syst. Evol. Microbiol.">
        <title>Complete genome sequence of Corynebacterium casei LMG S-19264T (=DSM 44701T), isolated from a smear-ripened cheese.</title>
        <authorList>
            <consortium name="US DOE Joint Genome Institute (JGI-PGF)"/>
            <person name="Walter F."/>
            <person name="Albersmeier A."/>
            <person name="Kalinowski J."/>
            <person name="Ruckert C."/>
        </authorList>
    </citation>
    <scope>NUCLEOTIDE SEQUENCE</scope>
    <source>
        <strain evidence="1">CGMCC 1.12751</strain>
    </source>
</reference>
<sequence length="155" mass="17512">MLLTCILALFFNCKNNEEKPDEIIIDETIEEAEVISPNLHNLQIGCYLYKENGNMINLDITKNDNPVEGFLTYSLKEKDKNIGVFKGQLEGDKLVGNYTFKSEGKESTRQVAFVLKVNQLIEGYGELNEEGTMFKDINAINYSSTTPLTKSVCQQ</sequence>
<gene>
    <name evidence="1" type="ORF">GCM10010976_02430</name>
</gene>
<dbReference type="Proteomes" id="UP000625976">
    <property type="component" value="Unassembled WGS sequence"/>
</dbReference>
<comment type="caution">
    <text evidence="1">The sequence shown here is derived from an EMBL/GenBank/DDBJ whole genome shotgun (WGS) entry which is preliminary data.</text>
</comment>
<proteinExistence type="predicted"/>
<accession>A0A917GAW7</accession>